<dbReference type="EMBL" id="GFPF01009903">
    <property type="protein sequence ID" value="MAA21049.1"/>
    <property type="molecule type" value="Transcribed_RNA"/>
</dbReference>
<dbReference type="InterPro" id="IPR011037">
    <property type="entry name" value="Pyrv_Knase-like_insert_dom_sf"/>
</dbReference>
<dbReference type="GO" id="GO:0003824">
    <property type="term" value="F:catalytic activity"/>
    <property type="evidence" value="ECO:0007669"/>
    <property type="project" value="InterPro"/>
</dbReference>
<protein>
    <submittedName>
        <fullName evidence="3">Molybdopterin cofactor sulfurase</fullName>
    </submittedName>
</protein>
<reference evidence="3" key="1">
    <citation type="journal article" date="2017" name="Parasit. Vectors">
        <title>Sialotranscriptomics of Rhipicephalus zambeziensis reveals intricate expression profiles of secretory proteins and suggests tight temporal transcriptional regulation during blood-feeding.</title>
        <authorList>
            <person name="de Castro M.H."/>
            <person name="de Klerk D."/>
            <person name="Pienaar R."/>
            <person name="Rees D.J.G."/>
            <person name="Mans B.J."/>
        </authorList>
    </citation>
    <scope>NUCLEOTIDE SEQUENCE</scope>
    <source>
        <tissue evidence="3">Salivary glands</tissue>
    </source>
</reference>
<name>A0A224YZC0_9ACAR</name>
<dbReference type="PANTHER" id="PTHR14237:SF19">
    <property type="entry name" value="MITOCHONDRIAL AMIDOXIME REDUCING COMPONENT 1"/>
    <property type="match status" value="1"/>
</dbReference>
<dbReference type="PANTHER" id="PTHR14237">
    <property type="entry name" value="MOLYBDOPTERIN COFACTOR SULFURASE MOSC"/>
    <property type="match status" value="1"/>
</dbReference>
<keyword evidence="1" id="KW-0812">Transmembrane</keyword>
<accession>A0A224YZC0</accession>
<dbReference type="AlphaFoldDB" id="A0A224YZC0"/>
<dbReference type="Pfam" id="PF03473">
    <property type="entry name" value="MOSC"/>
    <property type="match status" value="1"/>
</dbReference>
<evidence type="ECO:0000259" key="2">
    <source>
        <dbReference type="PROSITE" id="PS51340"/>
    </source>
</evidence>
<feature type="transmembrane region" description="Helical" evidence="1">
    <location>
        <begin position="12"/>
        <end position="33"/>
    </location>
</feature>
<dbReference type="GO" id="GO:0030151">
    <property type="term" value="F:molybdenum ion binding"/>
    <property type="evidence" value="ECO:0007669"/>
    <property type="project" value="InterPro"/>
</dbReference>
<dbReference type="Pfam" id="PF03476">
    <property type="entry name" value="MOSC_N"/>
    <property type="match status" value="1"/>
</dbReference>
<proteinExistence type="predicted"/>
<keyword evidence="1" id="KW-0472">Membrane</keyword>
<dbReference type="SUPFAM" id="SSF141673">
    <property type="entry name" value="MOSC N-terminal domain-like"/>
    <property type="match status" value="1"/>
</dbReference>
<dbReference type="InterPro" id="IPR005302">
    <property type="entry name" value="MoCF_Sase_C"/>
</dbReference>
<organism evidence="3">
    <name type="scientific">Rhipicephalus zambeziensis</name>
    <dbReference type="NCBI Taxonomy" id="60191"/>
    <lineage>
        <taxon>Eukaryota</taxon>
        <taxon>Metazoa</taxon>
        <taxon>Ecdysozoa</taxon>
        <taxon>Arthropoda</taxon>
        <taxon>Chelicerata</taxon>
        <taxon>Arachnida</taxon>
        <taxon>Acari</taxon>
        <taxon>Parasitiformes</taxon>
        <taxon>Ixodida</taxon>
        <taxon>Ixodoidea</taxon>
        <taxon>Ixodidae</taxon>
        <taxon>Rhipicephalinae</taxon>
        <taxon>Rhipicephalus</taxon>
        <taxon>Rhipicephalus</taxon>
    </lineage>
</organism>
<dbReference type="SUPFAM" id="SSF50800">
    <property type="entry name" value="PK beta-barrel domain-like"/>
    <property type="match status" value="1"/>
</dbReference>
<keyword evidence="1" id="KW-1133">Transmembrane helix</keyword>
<dbReference type="InterPro" id="IPR005303">
    <property type="entry name" value="MOCOS_middle"/>
</dbReference>
<evidence type="ECO:0000313" key="3">
    <source>
        <dbReference type="EMBL" id="MAA21049.1"/>
    </source>
</evidence>
<feature type="domain" description="MOSC" evidence="2">
    <location>
        <begin position="170"/>
        <end position="325"/>
    </location>
</feature>
<sequence>MALSAFRGPHVSAIALATAAVGGVAAAATYILLRYRAASRNKFVPVGRVANIFIYPIKAIAGIEVPYADCIVTGPVYEGLKDRFMLIVKGDNFISMREEPRLGLIKMSFDNGKLTLTADGHPPLVIDACDPDELNKPSFTVRMRKFSYKAVEVSEEASRWLGAYLQKDDIRLVRIILDQEAFDRGKNSPTSLVCHDESAFHVLSKASLDVLLSKLPPGSNIARKNFRPALFIDECEAHAEDHWGLMRIGDAEMALSHRTTRCLVTTVDQDAGVRTDKEPLVTLRKYRVDKSPEGIKKYTHQPLFGISTYHLKDGRVNVGDTVYAVVSPKPLL</sequence>
<dbReference type="PROSITE" id="PS51340">
    <property type="entry name" value="MOSC"/>
    <property type="match status" value="1"/>
</dbReference>
<evidence type="ECO:0000256" key="1">
    <source>
        <dbReference type="SAM" id="Phobius"/>
    </source>
</evidence>
<dbReference type="GO" id="GO:0030170">
    <property type="term" value="F:pyridoxal phosphate binding"/>
    <property type="evidence" value="ECO:0007669"/>
    <property type="project" value="InterPro"/>
</dbReference>